<evidence type="ECO:0000256" key="1">
    <source>
        <dbReference type="ARBA" id="ARBA00023267"/>
    </source>
</evidence>
<keyword evidence="1" id="KW-0092">Biotin</keyword>
<proteinExistence type="predicted"/>
<reference evidence="4" key="1">
    <citation type="submission" date="2020-07" db="EMBL/GenBank/DDBJ databases">
        <title>Complete genome sequencing of Clostridia bacterium strain 12CBH8.</title>
        <authorList>
            <person name="Sakamoto M."/>
            <person name="Murakami T."/>
            <person name="Mori H."/>
        </authorList>
    </citation>
    <scope>NUCLEOTIDE SEQUENCE [LARGE SCALE GENOMIC DNA]</scope>
    <source>
        <strain evidence="4">12CBH8</strain>
    </source>
</reference>
<dbReference type="AlphaFoldDB" id="A0A7I8CZ52"/>
<dbReference type="SUPFAM" id="SSF51230">
    <property type="entry name" value="Single hybrid motif"/>
    <property type="match status" value="1"/>
</dbReference>
<dbReference type="KEGG" id="sman:C12CBH8_04000"/>
<dbReference type="InterPro" id="IPR050709">
    <property type="entry name" value="Biotin_Carboxyl_Carrier/Decarb"/>
</dbReference>
<organism evidence="3 4">
    <name type="scientific">Solibaculum mannosilyticum</name>
    <dbReference type="NCBI Taxonomy" id="2780922"/>
    <lineage>
        <taxon>Bacteria</taxon>
        <taxon>Bacillati</taxon>
        <taxon>Bacillota</taxon>
        <taxon>Clostridia</taxon>
        <taxon>Eubacteriales</taxon>
        <taxon>Oscillospiraceae</taxon>
        <taxon>Solibaculum</taxon>
    </lineage>
</organism>
<dbReference type="Pfam" id="PF00364">
    <property type="entry name" value="Biotin_lipoyl"/>
    <property type="match status" value="1"/>
</dbReference>
<dbReference type="Gene3D" id="2.40.50.100">
    <property type="match status" value="1"/>
</dbReference>
<dbReference type="PANTHER" id="PTHR45266:SF3">
    <property type="entry name" value="OXALOACETATE DECARBOXYLASE ALPHA CHAIN"/>
    <property type="match status" value="1"/>
</dbReference>
<keyword evidence="4" id="KW-1185">Reference proteome</keyword>
<accession>A0A7I8CZ52</accession>
<evidence type="ECO:0000313" key="4">
    <source>
        <dbReference type="Proteomes" id="UP000593890"/>
    </source>
</evidence>
<dbReference type="Proteomes" id="UP000593890">
    <property type="component" value="Chromosome"/>
</dbReference>
<gene>
    <name evidence="3" type="primary">accB</name>
    <name evidence="3" type="ORF">C12CBH8_04000</name>
</gene>
<dbReference type="CDD" id="cd06850">
    <property type="entry name" value="biotinyl_domain"/>
    <property type="match status" value="1"/>
</dbReference>
<name>A0A7I8CZ52_9FIRM</name>
<feature type="domain" description="Lipoyl-binding" evidence="2">
    <location>
        <begin position="82"/>
        <end position="157"/>
    </location>
</feature>
<protein>
    <submittedName>
        <fullName evidence="3">Acetyl-CoA carboxylase, biotin carboxyl carrier protein</fullName>
    </submittedName>
</protein>
<evidence type="ECO:0000259" key="2">
    <source>
        <dbReference type="PROSITE" id="PS50968"/>
    </source>
</evidence>
<dbReference type="InterPro" id="IPR000089">
    <property type="entry name" value="Biotin_lipoyl"/>
</dbReference>
<dbReference type="EMBL" id="AP023321">
    <property type="protein sequence ID" value="BCI59761.1"/>
    <property type="molecule type" value="Genomic_DNA"/>
</dbReference>
<dbReference type="PROSITE" id="PS50968">
    <property type="entry name" value="BIOTINYL_LIPOYL"/>
    <property type="match status" value="1"/>
</dbReference>
<sequence length="159" mass="17343">MDLQLVAQLINMVTTSSLASLEIEENGTRIKLENGGGIVPAVRTENVSVPAPVVNVPVEVHTAQAVAVSDQTEEAEEPKEEFYEVKAPMVGIFYSLGSMNRPELKEGDEIKKGSIVCAIEAMKLINEVECDVDGTFVELLAKDGDQVEYGQPLVRIRRN</sequence>
<dbReference type="InterPro" id="IPR011053">
    <property type="entry name" value="Single_hybrid_motif"/>
</dbReference>
<evidence type="ECO:0000313" key="3">
    <source>
        <dbReference type="EMBL" id="BCI59761.1"/>
    </source>
</evidence>
<dbReference type="PANTHER" id="PTHR45266">
    <property type="entry name" value="OXALOACETATE DECARBOXYLASE ALPHA CHAIN"/>
    <property type="match status" value="1"/>
</dbReference>
<dbReference type="RefSeq" id="WP_090265702.1">
    <property type="nucleotide sequence ID" value="NZ_AP023321.1"/>
</dbReference>